<gene>
    <name evidence="2" type="ORF">BWY73_01514</name>
</gene>
<dbReference type="EMBL" id="MWAK01000371">
    <property type="protein sequence ID" value="OPZ89406.1"/>
    <property type="molecule type" value="Genomic_DNA"/>
</dbReference>
<name>A0A1V5M8C7_UNCT6</name>
<protein>
    <submittedName>
        <fullName evidence="2">Trehalose utilization</fullName>
    </submittedName>
</protein>
<dbReference type="SUPFAM" id="SSF52317">
    <property type="entry name" value="Class I glutamine amidotransferase-like"/>
    <property type="match status" value="1"/>
</dbReference>
<dbReference type="InterPro" id="IPR029010">
    <property type="entry name" value="ThuA-like"/>
</dbReference>
<feature type="domain" description="ThuA-like" evidence="1">
    <location>
        <begin position="1"/>
        <end position="127"/>
    </location>
</feature>
<proteinExistence type="predicted"/>
<evidence type="ECO:0000259" key="1">
    <source>
        <dbReference type="Pfam" id="PF06283"/>
    </source>
</evidence>
<evidence type="ECO:0000313" key="2">
    <source>
        <dbReference type="EMBL" id="OPZ89406.1"/>
    </source>
</evidence>
<sequence length="151" mass="17412">MGLICLHSAHLSKIFRRVLGTSGALRWRDIGEKQRFWNLEPGHPVTEGLGEYFELPAEEMYGERFDIPTPDKLVFISWYAGGDVFRSGCCWERGHGRIFYFQPGHELYPSFHDPNVLKVITNAVRWAAPRIIQSEKCRQAKEPLEEVPPKV</sequence>
<dbReference type="Pfam" id="PF06283">
    <property type="entry name" value="ThuA"/>
    <property type="match status" value="1"/>
</dbReference>
<dbReference type="AlphaFoldDB" id="A0A1V5M8C7"/>
<dbReference type="Proteomes" id="UP000485484">
    <property type="component" value="Unassembled WGS sequence"/>
</dbReference>
<accession>A0A1V5M8C7</accession>
<reference evidence="2" key="1">
    <citation type="submission" date="2017-02" db="EMBL/GenBank/DDBJ databases">
        <title>Delving into the versatile metabolic prowess of the omnipresent phylum Bacteroidetes.</title>
        <authorList>
            <person name="Nobu M.K."/>
            <person name="Mei R."/>
            <person name="Narihiro T."/>
            <person name="Kuroda K."/>
            <person name="Liu W.-T."/>
        </authorList>
    </citation>
    <scope>NUCLEOTIDE SEQUENCE</scope>
    <source>
        <strain evidence="2">ADurb.Bin417</strain>
    </source>
</reference>
<comment type="caution">
    <text evidence="2">The sequence shown here is derived from an EMBL/GenBank/DDBJ whole genome shotgun (WGS) entry which is preliminary data.</text>
</comment>
<dbReference type="InterPro" id="IPR029062">
    <property type="entry name" value="Class_I_gatase-like"/>
</dbReference>
<dbReference type="Gene3D" id="3.40.50.880">
    <property type="match status" value="1"/>
</dbReference>
<organism evidence="2">
    <name type="scientific">candidate division TA06 bacterium ADurb.Bin417</name>
    <dbReference type="NCBI Taxonomy" id="1852828"/>
    <lineage>
        <taxon>Bacteria</taxon>
        <taxon>Bacteria division TA06</taxon>
    </lineage>
</organism>